<dbReference type="EMBL" id="JRNR01000039">
    <property type="protein sequence ID" value="KGF49492.1"/>
    <property type="molecule type" value="Genomic_DNA"/>
</dbReference>
<proteinExistence type="predicted"/>
<accession>A0A096C3E3</accession>
<dbReference type="AlphaFoldDB" id="A0A096C3E3"/>
<dbReference type="Proteomes" id="UP000029538">
    <property type="component" value="Unassembled WGS sequence"/>
</dbReference>
<name>A0A096C3E3_9BACT</name>
<comment type="caution">
    <text evidence="2">The sequence shown here is derived from an EMBL/GenBank/DDBJ whole genome shotgun (WGS) entry which is preliminary data.</text>
</comment>
<feature type="transmembrane region" description="Helical" evidence="1">
    <location>
        <begin position="72"/>
        <end position="93"/>
    </location>
</feature>
<sequence>MIFFHQPKPRRFHHEFIYYDERKERLKKMKEYVQAEKEGCKVEKKSEKQGDEYHEISFRTSPNRRQAANHRFMTIVGITTLLTLLIVFLFAYFM</sequence>
<evidence type="ECO:0000256" key="1">
    <source>
        <dbReference type="SAM" id="Phobius"/>
    </source>
</evidence>
<dbReference type="RefSeq" id="WP_036883034.1">
    <property type="nucleotide sequence ID" value="NZ_JRNR01000039.1"/>
</dbReference>
<evidence type="ECO:0000313" key="3">
    <source>
        <dbReference type="Proteomes" id="UP000029538"/>
    </source>
</evidence>
<keyword evidence="1" id="KW-1133">Transmembrane helix</keyword>
<keyword evidence="1" id="KW-0812">Transmembrane</keyword>
<evidence type="ECO:0008006" key="4">
    <source>
        <dbReference type="Google" id="ProtNLM"/>
    </source>
</evidence>
<evidence type="ECO:0000313" key="2">
    <source>
        <dbReference type="EMBL" id="KGF49492.1"/>
    </source>
</evidence>
<gene>
    <name evidence="2" type="ORF">HMPREF0654_05030</name>
</gene>
<protein>
    <recommendedName>
        <fullName evidence="4">Ubiquitin carboxyl-hydrolase</fullName>
    </recommendedName>
</protein>
<keyword evidence="1" id="KW-0472">Membrane</keyword>
<organism evidence="2 3">
    <name type="scientific">Prevotella disiens DNF00882</name>
    <dbReference type="NCBI Taxonomy" id="1401075"/>
    <lineage>
        <taxon>Bacteria</taxon>
        <taxon>Pseudomonadati</taxon>
        <taxon>Bacteroidota</taxon>
        <taxon>Bacteroidia</taxon>
        <taxon>Bacteroidales</taxon>
        <taxon>Prevotellaceae</taxon>
        <taxon>Prevotella</taxon>
    </lineage>
</organism>
<reference evidence="2 3" key="1">
    <citation type="submission" date="2014-07" db="EMBL/GenBank/DDBJ databases">
        <authorList>
            <person name="McCorrison J."/>
            <person name="Sanka R."/>
            <person name="Torralba M."/>
            <person name="Gillis M."/>
            <person name="Haft D.H."/>
            <person name="Methe B."/>
            <person name="Sutton G."/>
            <person name="Nelson K.E."/>
        </authorList>
    </citation>
    <scope>NUCLEOTIDE SEQUENCE [LARGE SCALE GENOMIC DNA]</scope>
    <source>
        <strain evidence="2 3">DNF00882</strain>
    </source>
</reference>